<proteinExistence type="predicted"/>
<feature type="transmembrane region" description="Helical" evidence="1">
    <location>
        <begin position="15"/>
        <end position="37"/>
    </location>
</feature>
<feature type="transmembrane region" description="Helical" evidence="1">
    <location>
        <begin position="58"/>
        <end position="85"/>
    </location>
</feature>
<evidence type="ECO:0000313" key="3">
    <source>
        <dbReference type="Proteomes" id="UP000175706"/>
    </source>
</evidence>
<feature type="transmembrane region" description="Helical" evidence="1">
    <location>
        <begin position="114"/>
        <end position="130"/>
    </location>
</feature>
<keyword evidence="1" id="KW-1133">Transmembrane helix</keyword>
<organism evidence="2 3">
    <name type="scientific">Bacillus mycoides</name>
    <dbReference type="NCBI Taxonomy" id="1405"/>
    <lineage>
        <taxon>Bacteria</taxon>
        <taxon>Bacillati</taxon>
        <taxon>Bacillota</taxon>
        <taxon>Bacilli</taxon>
        <taxon>Bacillales</taxon>
        <taxon>Bacillaceae</taxon>
        <taxon>Bacillus</taxon>
        <taxon>Bacillus cereus group</taxon>
    </lineage>
</organism>
<name>A0A1E8B5P7_BACMY</name>
<keyword evidence="1" id="KW-0812">Transmembrane</keyword>
<dbReference type="EMBL" id="LXLT01000042">
    <property type="protein sequence ID" value="OFD77293.1"/>
    <property type="molecule type" value="Genomic_DNA"/>
</dbReference>
<evidence type="ECO:0000256" key="1">
    <source>
        <dbReference type="SAM" id="Phobius"/>
    </source>
</evidence>
<accession>A0A1E8B5P7</accession>
<dbReference type="RefSeq" id="WP_070143948.1">
    <property type="nucleotide sequence ID" value="NZ_LXLT01000042.1"/>
</dbReference>
<dbReference type="Proteomes" id="UP000175706">
    <property type="component" value="Unassembled WGS sequence"/>
</dbReference>
<evidence type="ECO:0000313" key="2">
    <source>
        <dbReference type="EMBL" id="OFD77293.1"/>
    </source>
</evidence>
<gene>
    <name evidence="2" type="ORF">BWGOE8_31610</name>
</gene>
<comment type="caution">
    <text evidence="2">The sequence shown here is derived from an EMBL/GenBank/DDBJ whole genome shotgun (WGS) entry which is preliminary data.</text>
</comment>
<keyword evidence="1" id="KW-0472">Membrane</keyword>
<dbReference type="AlphaFoldDB" id="A0A1E8B5P7"/>
<protein>
    <submittedName>
        <fullName evidence="2">Uncharacterized protein</fullName>
    </submittedName>
</protein>
<sequence length="139" mass="16000">MNGIGTLIENHVEALFLIFVSIVVLVFQSIVFVRIVRDWFKSKDIEKLKEDKKYIKKLTIVYVGIMVIGAITNLPLFGFILLGFMSNTIILTSLKIELSNTKSNQLKTVKNSNFMLWFVINAMHLVLFFIEKINLIKSM</sequence>
<reference evidence="2 3" key="1">
    <citation type="submission" date="2016-05" db="EMBL/GenBank/DDBJ databases">
        <title>Bacillus thuringiensis and Bacillus weihenstephanensis as novel biocontrol agents of wilt causing Verticillium species.</title>
        <authorList>
            <person name="Hollensteiner J."/>
            <person name="Wemheuer F."/>
            <person name="Harting R."/>
            <person name="Kolarzyk A."/>
            <person name="Diaz-Valerio S."/>
            <person name="Poehlein A."/>
            <person name="Brzuszkiewicz E."/>
            <person name="Nesemann K."/>
            <person name="Braus-Stromeyer S."/>
            <person name="Braus G."/>
            <person name="Daniel R."/>
            <person name="Liesegang H."/>
        </authorList>
    </citation>
    <scope>NUCLEOTIDE SEQUENCE [LARGE SCALE GENOMIC DNA]</scope>
    <source>
        <strain evidence="2 3">GOE8</strain>
    </source>
</reference>
<dbReference type="PATRIC" id="fig|86662.25.peg.3230"/>